<feature type="active site" evidence="8">
    <location>
        <position position="288"/>
    </location>
</feature>
<dbReference type="FunFam" id="2.40.70.10:FF:000002">
    <property type="entry name" value="Vacuolar aspartic proteinase"/>
    <property type="match status" value="1"/>
</dbReference>
<organism evidence="13 14">
    <name type="scientific">Dermatophagoides farinae</name>
    <name type="common">American house dust mite</name>
    <dbReference type="NCBI Taxonomy" id="6954"/>
    <lineage>
        <taxon>Eukaryota</taxon>
        <taxon>Metazoa</taxon>
        <taxon>Ecdysozoa</taxon>
        <taxon>Arthropoda</taxon>
        <taxon>Chelicerata</taxon>
        <taxon>Arachnida</taxon>
        <taxon>Acari</taxon>
        <taxon>Acariformes</taxon>
        <taxon>Sarcoptiformes</taxon>
        <taxon>Astigmata</taxon>
        <taxon>Psoroptidia</taxon>
        <taxon>Analgoidea</taxon>
        <taxon>Pyroglyphidae</taxon>
        <taxon>Dermatophagoidinae</taxon>
        <taxon>Dermatophagoides</taxon>
    </lineage>
</organism>
<dbReference type="EMBL" id="ASGP02000008">
    <property type="protein sequence ID" value="KAH9493774.1"/>
    <property type="molecule type" value="Genomic_DNA"/>
</dbReference>
<sequence length="402" mass="44677">MKLIVLSSLAIIMMMMANMAIAKELFRIPLQHTQTFRSRLLEVGTNVKLALLDHHFHHWTKYGPFPEPLSNYADAQYYGEISIGTPPQKFKFVIFDTGSSNLWIPSKKCSYTNIACMLHNKYDSSKSSTYKANGTAFEIRYGTGSMTGFLSTDTVSISEIAIKDQTFAEAVKEPGVTFIFAKFDGILGLGFETISQDQVPTVFGNMVRQGLVKDPVFSFYLNRDENGKVGGEIIFGGSDPNYYDGNFTYVPLSKIGYWQFNMSSVNIENKDDKIVGHLCEYGCQAIADTGTSLIGGPNEEVDHLNKALGANGPIKGIYTFNCSKINDLPNIVFKIGGKNFPLTPQQYVMKMQALGQTACISSFIGLPPEIGDLWILGDVFIGYYYTEFDYANHRVGFAKTKN</sequence>
<feature type="signal peptide" evidence="11">
    <location>
        <begin position="1"/>
        <end position="22"/>
    </location>
</feature>
<dbReference type="PROSITE" id="PS51767">
    <property type="entry name" value="PEPTIDASE_A1"/>
    <property type="match status" value="1"/>
</dbReference>
<evidence type="ECO:0000256" key="8">
    <source>
        <dbReference type="PIRSR" id="PIRSR601461-1"/>
    </source>
</evidence>
<protein>
    <recommendedName>
        <fullName evidence="12">Peptidase A1 domain-containing protein</fullName>
    </recommendedName>
</protein>
<dbReference type="InterPro" id="IPR001461">
    <property type="entry name" value="Aspartic_peptidase_A1"/>
</dbReference>
<evidence type="ECO:0000256" key="10">
    <source>
        <dbReference type="RuleBase" id="RU000454"/>
    </source>
</evidence>
<dbReference type="PANTHER" id="PTHR47966:SF51">
    <property type="entry name" value="BETA-SITE APP-CLEAVING ENZYME, ISOFORM A-RELATED"/>
    <property type="match status" value="1"/>
</dbReference>
<dbReference type="PRINTS" id="PR00792">
    <property type="entry name" value="PEPSIN"/>
</dbReference>
<dbReference type="InterPro" id="IPR001969">
    <property type="entry name" value="Aspartic_peptidase_AS"/>
</dbReference>
<proteinExistence type="inferred from homology"/>
<evidence type="ECO:0000259" key="12">
    <source>
        <dbReference type="PROSITE" id="PS51767"/>
    </source>
</evidence>
<evidence type="ECO:0000313" key="13">
    <source>
        <dbReference type="EMBL" id="KAH9493774.1"/>
    </source>
</evidence>
<comment type="caution">
    <text evidence="13">The sequence shown here is derived from an EMBL/GenBank/DDBJ whole genome shotgun (WGS) entry which is preliminary data.</text>
</comment>
<evidence type="ECO:0000256" key="11">
    <source>
        <dbReference type="SAM" id="SignalP"/>
    </source>
</evidence>
<evidence type="ECO:0000256" key="7">
    <source>
        <dbReference type="ARBA" id="ARBA00023180"/>
    </source>
</evidence>
<evidence type="ECO:0000256" key="9">
    <source>
        <dbReference type="PIRSR" id="PIRSR601461-2"/>
    </source>
</evidence>
<dbReference type="InterPro" id="IPR021109">
    <property type="entry name" value="Peptidase_aspartic_dom_sf"/>
</dbReference>
<feature type="domain" description="Peptidase A1" evidence="12">
    <location>
        <begin position="77"/>
        <end position="398"/>
    </location>
</feature>
<evidence type="ECO:0000256" key="4">
    <source>
        <dbReference type="ARBA" id="ARBA00022750"/>
    </source>
</evidence>
<feature type="chain" id="PRO_5037587895" description="Peptidase A1 domain-containing protein" evidence="11">
    <location>
        <begin position="23"/>
        <end position="402"/>
    </location>
</feature>
<evidence type="ECO:0000256" key="3">
    <source>
        <dbReference type="ARBA" id="ARBA00022729"/>
    </source>
</evidence>
<evidence type="ECO:0000256" key="6">
    <source>
        <dbReference type="ARBA" id="ARBA00023157"/>
    </source>
</evidence>
<dbReference type="InterPro" id="IPR033121">
    <property type="entry name" value="PEPTIDASE_A1"/>
</dbReference>
<dbReference type="AlphaFoldDB" id="A0A922HIC0"/>
<feature type="active site" evidence="8">
    <location>
        <position position="96"/>
    </location>
</feature>
<dbReference type="Gene3D" id="2.40.70.10">
    <property type="entry name" value="Acid Proteases"/>
    <property type="match status" value="2"/>
</dbReference>
<keyword evidence="4 10" id="KW-0064">Aspartyl protease</keyword>
<keyword evidence="6 9" id="KW-1015">Disulfide bond</keyword>
<evidence type="ECO:0000256" key="5">
    <source>
        <dbReference type="ARBA" id="ARBA00022801"/>
    </source>
</evidence>
<evidence type="ECO:0000313" key="14">
    <source>
        <dbReference type="Proteomes" id="UP000790347"/>
    </source>
</evidence>
<dbReference type="SUPFAM" id="SSF50630">
    <property type="entry name" value="Acid proteases"/>
    <property type="match status" value="1"/>
</dbReference>
<comment type="similarity">
    <text evidence="1 10">Belongs to the peptidase A1 family.</text>
</comment>
<dbReference type="Pfam" id="PF00026">
    <property type="entry name" value="Asp"/>
    <property type="match status" value="1"/>
</dbReference>
<dbReference type="Gene3D" id="2.60.40.1960">
    <property type="match status" value="1"/>
</dbReference>
<evidence type="ECO:0000256" key="2">
    <source>
        <dbReference type="ARBA" id="ARBA00022670"/>
    </source>
</evidence>
<dbReference type="GO" id="GO:0006508">
    <property type="term" value="P:proteolysis"/>
    <property type="evidence" value="ECO:0007669"/>
    <property type="project" value="UniProtKB-KW"/>
</dbReference>
<accession>A0A922HIC0</accession>
<reference evidence="13" key="1">
    <citation type="submission" date="2013-05" db="EMBL/GenBank/DDBJ databases">
        <authorList>
            <person name="Yim A.K.Y."/>
            <person name="Chan T.F."/>
            <person name="Ji K.M."/>
            <person name="Liu X.Y."/>
            <person name="Zhou J.W."/>
            <person name="Li R.Q."/>
            <person name="Yang K.Y."/>
            <person name="Li J."/>
            <person name="Li M."/>
            <person name="Law P.T.W."/>
            <person name="Wu Y.L."/>
            <person name="Cai Z.L."/>
            <person name="Qin H."/>
            <person name="Bao Y."/>
            <person name="Leung R.K.K."/>
            <person name="Ng P.K.S."/>
            <person name="Zou J."/>
            <person name="Zhong X.J."/>
            <person name="Ran P.X."/>
            <person name="Zhong N.S."/>
            <person name="Liu Z.G."/>
            <person name="Tsui S.K.W."/>
        </authorList>
    </citation>
    <scope>NUCLEOTIDE SEQUENCE</scope>
    <source>
        <strain evidence="13">Derf</strain>
        <tissue evidence="13">Whole organism</tissue>
    </source>
</reference>
<name>A0A922HIC0_DERFA</name>
<keyword evidence="3 11" id="KW-0732">Signal</keyword>
<dbReference type="FunFam" id="2.40.70.10:FF:000009">
    <property type="entry name" value="Aspartic proteinase A1"/>
    <property type="match status" value="1"/>
</dbReference>
<dbReference type="Proteomes" id="UP000790347">
    <property type="component" value="Unassembled WGS sequence"/>
</dbReference>
<keyword evidence="5 10" id="KW-0378">Hydrolase</keyword>
<gene>
    <name evidence="13" type="ORF">DERF_014503</name>
</gene>
<keyword evidence="7" id="KW-0325">Glycoprotein</keyword>
<feature type="disulfide bond" evidence="9">
    <location>
        <begin position="109"/>
        <end position="116"/>
    </location>
</feature>
<dbReference type="PANTHER" id="PTHR47966">
    <property type="entry name" value="BETA-SITE APP-CLEAVING ENZYME, ISOFORM A-RELATED"/>
    <property type="match status" value="1"/>
</dbReference>
<keyword evidence="14" id="KW-1185">Reference proteome</keyword>
<evidence type="ECO:0000256" key="1">
    <source>
        <dbReference type="ARBA" id="ARBA00007447"/>
    </source>
</evidence>
<reference evidence="13" key="2">
    <citation type="journal article" date="2022" name="Res Sq">
        <title>Comparative Genomics Reveals Insights into the Divergent Evolution of Astigmatic Mites and Household Pest Adaptations.</title>
        <authorList>
            <person name="Xiong Q."/>
            <person name="Wan A.T.-Y."/>
            <person name="Liu X.-Y."/>
            <person name="Fung C.S.-H."/>
            <person name="Xiao X."/>
            <person name="Malainual N."/>
            <person name="Hou J."/>
            <person name="Wang L."/>
            <person name="Wang M."/>
            <person name="Yang K."/>
            <person name="Cui Y."/>
            <person name="Leung E."/>
            <person name="Nong W."/>
            <person name="Shin S.-K."/>
            <person name="Au S."/>
            <person name="Jeong K.Y."/>
            <person name="Chew F.T."/>
            <person name="Hui J."/>
            <person name="Leung T.F."/>
            <person name="Tungtrongchitr A."/>
            <person name="Zhong N."/>
            <person name="Liu Z."/>
            <person name="Tsui S."/>
        </authorList>
    </citation>
    <scope>NUCLEOTIDE SEQUENCE</scope>
    <source>
        <strain evidence="13">Derf</strain>
        <tissue evidence="13">Whole organism</tissue>
    </source>
</reference>
<dbReference type="GO" id="GO:0004190">
    <property type="term" value="F:aspartic-type endopeptidase activity"/>
    <property type="evidence" value="ECO:0007669"/>
    <property type="project" value="UniProtKB-KW"/>
</dbReference>
<keyword evidence="2 10" id="KW-0645">Protease</keyword>
<dbReference type="PROSITE" id="PS00141">
    <property type="entry name" value="ASP_PROTEASE"/>
    <property type="match status" value="1"/>
</dbReference>